<proteinExistence type="predicted"/>
<dbReference type="AlphaFoldDB" id="A0A5C4N4J3"/>
<dbReference type="Proteomes" id="UP000305887">
    <property type="component" value="Unassembled WGS sequence"/>
</dbReference>
<evidence type="ECO:0000313" key="1">
    <source>
        <dbReference type="EMBL" id="TNC51938.1"/>
    </source>
</evidence>
<dbReference type="EMBL" id="VDFU01000003">
    <property type="protein sequence ID" value="TNC51938.1"/>
    <property type="molecule type" value="Genomic_DNA"/>
</dbReference>
<dbReference type="RefSeq" id="WP_139075360.1">
    <property type="nucleotide sequence ID" value="NZ_VDFU01000003.1"/>
</dbReference>
<protein>
    <submittedName>
        <fullName evidence="1">Uncharacterized protein</fullName>
    </submittedName>
</protein>
<comment type="caution">
    <text evidence="1">The sequence shown here is derived from an EMBL/GenBank/DDBJ whole genome shotgun (WGS) entry which is preliminary data.</text>
</comment>
<reference evidence="1 2" key="1">
    <citation type="submission" date="2019-06" db="EMBL/GenBank/DDBJ databases">
        <title>YIM 131921 draft genome.</title>
        <authorList>
            <person name="Jiang L."/>
        </authorList>
    </citation>
    <scope>NUCLEOTIDE SEQUENCE [LARGE SCALE GENOMIC DNA]</scope>
    <source>
        <strain evidence="1 2">YIM 131921</strain>
    </source>
</reference>
<organism evidence="1 2">
    <name type="scientific">Rubellimicrobium rubrum</name>
    <dbReference type="NCBI Taxonomy" id="2585369"/>
    <lineage>
        <taxon>Bacteria</taxon>
        <taxon>Pseudomonadati</taxon>
        <taxon>Pseudomonadota</taxon>
        <taxon>Alphaproteobacteria</taxon>
        <taxon>Rhodobacterales</taxon>
        <taxon>Roseobacteraceae</taxon>
        <taxon>Rubellimicrobium</taxon>
    </lineage>
</organism>
<accession>A0A5C4N4J3</accession>
<evidence type="ECO:0000313" key="2">
    <source>
        <dbReference type="Proteomes" id="UP000305887"/>
    </source>
</evidence>
<gene>
    <name evidence="1" type="ORF">FHG66_03785</name>
</gene>
<name>A0A5C4N4J3_9RHOB</name>
<sequence>MAVMFHLRFPLSPATVEDAHKRGMKLSHEAMWFRMQCFGPVLAAEIGKTRVSGLHASYGRWHLNEVFVKASGVSHQKATYPVVLQWNLFRLDRS</sequence>
<keyword evidence="2" id="KW-1185">Reference proteome</keyword>
<dbReference type="OrthoDB" id="4315389at2"/>